<reference evidence="3" key="1">
    <citation type="journal article" date="2017" name="Genome Biol.">
        <title>Comparative genomics reveals high biological diversity and specific adaptations in the industrially and medically important fungal genus Aspergillus.</title>
        <authorList>
            <person name="de Vries R.P."/>
            <person name="Riley R."/>
            <person name="Wiebenga A."/>
            <person name="Aguilar-Osorio G."/>
            <person name="Amillis S."/>
            <person name="Uchima C.A."/>
            <person name="Anderluh G."/>
            <person name="Asadollahi M."/>
            <person name="Askin M."/>
            <person name="Barry K."/>
            <person name="Battaglia E."/>
            <person name="Bayram O."/>
            <person name="Benocci T."/>
            <person name="Braus-Stromeyer S.A."/>
            <person name="Caldana C."/>
            <person name="Canovas D."/>
            <person name="Cerqueira G.C."/>
            <person name="Chen F."/>
            <person name="Chen W."/>
            <person name="Choi C."/>
            <person name="Clum A."/>
            <person name="Dos Santos R.A."/>
            <person name="Damasio A.R."/>
            <person name="Diallinas G."/>
            <person name="Emri T."/>
            <person name="Fekete E."/>
            <person name="Flipphi M."/>
            <person name="Freyberg S."/>
            <person name="Gallo A."/>
            <person name="Gournas C."/>
            <person name="Habgood R."/>
            <person name="Hainaut M."/>
            <person name="Harispe M.L."/>
            <person name="Henrissat B."/>
            <person name="Hilden K.S."/>
            <person name="Hope R."/>
            <person name="Hossain A."/>
            <person name="Karabika E."/>
            <person name="Karaffa L."/>
            <person name="Karanyi Z."/>
            <person name="Krasevec N."/>
            <person name="Kuo A."/>
            <person name="Kusch H."/>
            <person name="LaButti K."/>
            <person name="Lagendijk E.L."/>
            <person name="Lapidus A."/>
            <person name="Levasseur A."/>
            <person name="Lindquist E."/>
            <person name="Lipzen A."/>
            <person name="Logrieco A.F."/>
            <person name="MacCabe A."/>
            <person name="Maekelae M.R."/>
            <person name="Malavazi I."/>
            <person name="Melin P."/>
            <person name="Meyer V."/>
            <person name="Mielnichuk N."/>
            <person name="Miskei M."/>
            <person name="Molnar A.P."/>
            <person name="Mule G."/>
            <person name="Ngan C.Y."/>
            <person name="Orejas M."/>
            <person name="Orosz E."/>
            <person name="Ouedraogo J.P."/>
            <person name="Overkamp K.M."/>
            <person name="Park H.-S."/>
            <person name="Perrone G."/>
            <person name="Piumi F."/>
            <person name="Punt P.J."/>
            <person name="Ram A.F."/>
            <person name="Ramon A."/>
            <person name="Rauscher S."/>
            <person name="Record E."/>
            <person name="Riano-Pachon D.M."/>
            <person name="Robert V."/>
            <person name="Roehrig J."/>
            <person name="Ruller R."/>
            <person name="Salamov A."/>
            <person name="Salih N.S."/>
            <person name="Samson R.A."/>
            <person name="Sandor E."/>
            <person name="Sanguinetti M."/>
            <person name="Schuetze T."/>
            <person name="Sepcic K."/>
            <person name="Shelest E."/>
            <person name="Sherlock G."/>
            <person name="Sophianopoulou V."/>
            <person name="Squina F.M."/>
            <person name="Sun H."/>
            <person name="Susca A."/>
            <person name="Todd R.B."/>
            <person name="Tsang A."/>
            <person name="Unkles S.E."/>
            <person name="van de Wiele N."/>
            <person name="van Rossen-Uffink D."/>
            <person name="Oliveira J.V."/>
            <person name="Vesth T.C."/>
            <person name="Visser J."/>
            <person name="Yu J.-H."/>
            <person name="Zhou M."/>
            <person name="Andersen M.R."/>
            <person name="Archer D.B."/>
            <person name="Baker S.E."/>
            <person name="Benoit I."/>
            <person name="Brakhage A.A."/>
            <person name="Braus G.H."/>
            <person name="Fischer R."/>
            <person name="Frisvad J.C."/>
            <person name="Goldman G.H."/>
            <person name="Houbraken J."/>
            <person name="Oakley B."/>
            <person name="Pocsi I."/>
            <person name="Scazzocchio C."/>
            <person name="Seiboth B."/>
            <person name="vanKuyk P.A."/>
            <person name="Wortman J."/>
            <person name="Dyer P.S."/>
            <person name="Grigoriev I.V."/>
        </authorList>
    </citation>
    <scope>NUCLEOTIDE SEQUENCE [LARGE SCALE GENOMIC DNA]</scope>
    <source>
        <strain evidence="3">CBS 593.65</strain>
    </source>
</reference>
<dbReference type="VEuPathDB" id="FungiDB:ASPSYDRAFT_955288"/>
<keyword evidence="3" id="KW-1185">Reference proteome</keyword>
<accession>A0A1L9TGI4</accession>
<dbReference type="AlphaFoldDB" id="A0A1L9TGI4"/>
<protein>
    <submittedName>
        <fullName evidence="2">Uncharacterized protein</fullName>
    </submittedName>
</protein>
<feature type="region of interest" description="Disordered" evidence="1">
    <location>
        <begin position="131"/>
        <end position="164"/>
    </location>
</feature>
<evidence type="ECO:0000313" key="2">
    <source>
        <dbReference type="EMBL" id="OJJ58544.1"/>
    </source>
</evidence>
<feature type="compositionally biased region" description="Polar residues" evidence="1">
    <location>
        <begin position="140"/>
        <end position="155"/>
    </location>
</feature>
<organism evidence="2 3">
    <name type="scientific">Aspergillus sydowii CBS 593.65</name>
    <dbReference type="NCBI Taxonomy" id="1036612"/>
    <lineage>
        <taxon>Eukaryota</taxon>
        <taxon>Fungi</taxon>
        <taxon>Dikarya</taxon>
        <taxon>Ascomycota</taxon>
        <taxon>Pezizomycotina</taxon>
        <taxon>Eurotiomycetes</taxon>
        <taxon>Eurotiomycetidae</taxon>
        <taxon>Eurotiales</taxon>
        <taxon>Aspergillaceae</taxon>
        <taxon>Aspergillus</taxon>
        <taxon>Aspergillus subgen. Nidulantes</taxon>
    </lineage>
</organism>
<dbReference type="Proteomes" id="UP000184356">
    <property type="component" value="Unassembled WGS sequence"/>
</dbReference>
<dbReference type="RefSeq" id="XP_040702350.1">
    <property type="nucleotide sequence ID" value="XM_040853129.1"/>
</dbReference>
<sequence>MTGSAQSQPRKMGPFDNLSLFLVTRCRASKADGHGKRLVPWDGGQCLDGTRNCDMSERCTMIQLTVLSHRQRELVRCADSEFARELSELSSLQYYCMTRELERAKPQRGLWGPDGINRALRKQPQEIKRKRERAVEGIFVQSTAPPDTVQSQTPSADDKPRNPISWVHGCFEDTPF</sequence>
<dbReference type="GeneID" id="63769202"/>
<evidence type="ECO:0000313" key="3">
    <source>
        <dbReference type="Proteomes" id="UP000184356"/>
    </source>
</evidence>
<gene>
    <name evidence="2" type="ORF">ASPSYDRAFT_955288</name>
</gene>
<name>A0A1L9TGI4_9EURO</name>
<evidence type="ECO:0000256" key="1">
    <source>
        <dbReference type="SAM" id="MobiDB-lite"/>
    </source>
</evidence>
<dbReference type="EMBL" id="KV878586">
    <property type="protein sequence ID" value="OJJ58544.1"/>
    <property type="molecule type" value="Genomic_DNA"/>
</dbReference>
<proteinExistence type="predicted"/>